<evidence type="ECO:0000256" key="2">
    <source>
        <dbReference type="ARBA" id="ARBA00022490"/>
    </source>
</evidence>
<dbReference type="GO" id="GO:0005737">
    <property type="term" value="C:cytoplasm"/>
    <property type="evidence" value="ECO:0007669"/>
    <property type="project" value="UniProtKB-SubCell"/>
</dbReference>
<dbReference type="GO" id="GO:0016301">
    <property type="term" value="F:kinase activity"/>
    <property type="evidence" value="ECO:0007669"/>
    <property type="project" value="UniProtKB-KW"/>
</dbReference>
<sequence>MVNHKVTVLNQMGLHTRPVKEIVKTAGGFRSEILIKRETKTANAKSFVSTIALGAARGTELLLTAEGEDEEQALREIVELFENKFGED</sequence>
<dbReference type="PROSITE" id="PS51350">
    <property type="entry name" value="PTS_HPR_DOM"/>
    <property type="match status" value="1"/>
</dbReference>
<reference evidence="5 6" key="1">
    <citation type="submission" date="2014-02" db="EMBL/GenBank/DDBJ databases">
        <title>Genome sequence of Paenibacillus darwinianus reveals adaptive mechanisms for survival in Antarctic soils.</title>
        <authorList>
            <person name="Dsouza M."/>
            <person name="Taylor M.W."/>
            <person name="Turner S.J."/>
            <person name="Aislabie J."/>
        </authorList>
    </citation>
    <scope>NUCLEOTIDE SEQUENCE [LARGE SCALE GENOMIC DNA]</scope>
    <source>
        <strain evidence="5 6">CE1</strain>
    </source>
</reference>
<dbReference type="InterPro" id="IPR035895">
    <property type="entry name" value="HPr-like_sf"/>
</dbReference>
<name>A0A9W5S401_9BACL</name>
<comment type="caution">
    <text evidence="5">The sequence shown here is derived from an EMBL/GenBank/DDBJ whole genome shotgun (WGS) entry which is preliminary data.</text>
</comment>
<protein>
    <submittedName>
        <fullName evidence="5">Serine kinase</fullName>
    </submittedName>
</protein>
<dbReference type="Proteomes" id="UP000053750">
    <property type="component" value="Unassembled WGS sequence"/>
</dbReference>
<evidence type="ECO:0000256" key="1">
    <source>
        <dbReference type="ARBA" id="ARBA00004496"/>
    </source>
</evidence>
<dbReference type="AlphaFoldDB" id="A0A9W5S401"/>
<keyword evidence="3" id="KW-0598">Phosphotransferase system</keyword>
<dbReference type="CDD" id="cd00367">
    <property type="entry name" value="PTS-HPr_like"/>
    <property type="match status" value="1"/>
</dbReference>
<dbReference type="SUPFAM" id="SSF55594">
    <property type="entry name" value="HPr-like"/>
    <property type="match status" value="1"/>
</dbReference>
<dbReference type="GO" id="GO:0009401">
    <property type="term" value="P:phosphoenolpyruvate-dependent sugar phosphotransferase system"/>
    <property type="evidence" value="ECO:0007669"/>
    <property type="project" value="UniProtKB-KW"/>
</dbReference>
<comment type="subcellular location">
    <subcellularLocation>
        <location evidence="1">Cytoplasm</location>
    </subcellularLocation>
</comment>
<evidence type="ECO:0000259" key="4">
    <source>
        <dbReference type="PROSITE" id="PS51350"/>
    </source>
</evidence>
<keyword evidence="5" id="KW-0418">Kinase</keyword>
<accession>A0A9W5S401</accession>
<keyword evidence="6" id="KW-1185">Reference proteome</keyword>
<keyword evidence="2" id="KW-0963">Cytoplasm</keyword>
<dbReference type="InterPro" id="IPR050399">
    <property type="entry name" value="HPr"/>
</dbReference>
<evidence type="ECO:0000256" key="3">
    <source>
        <dbReference type="ARBA" id="ARBA00022683"/>
    </source>
</evidence>
<dbReference type="NCBIfam" id="TIGR01003">
    <property type="entry name" value="PTS_HPr_family"/>
    <property type="match status" value="1"/>
</dbReference>
<dbReference type="OrthoDB" id="9809047at2"/>
<dbReference type="PRINTS" id="PR00107">
    <property type="entry name" value="PHOSPHOCPHPR"/>
</dbReference>
<proteinExistence type="predicted"/>
<dbReference type="Gene3D" id="3.30.1340.10">
    <property type="entry name" value="HPr-like"/>
    <property type="match status" value="1"/>
</dbReference>
<evidence type="ECO:0000313" key="6">
    <source>
        <dbReference type="Proteomes" id="UP000053750"/>
    </source>
</evidence>
<dbReference type="RefSeq" id="WP_036583494.1">
    <property type="nucleotide sequence ID" value="NZ_KK082193.1"/>
</dbReference>
<dbReference type="PANTHER" id="PTHR33705:SF2">
    <property type="entry name" value="PHOSPHOCARRIER PROTEIN NPR"/>
    <property type="match status" value="1"/>
</dbReference>
<dbReference type="InterPro" id="IPR000032">
    <property type="entry name" value="HPr-like"/>
</dbReference>
<feature type="domain" description="HPr" evidence="4">
    <location>
        <begin position="1"/>
        <end position="88"/>
    </location>
</feature>
<evidence type="ECO:0000313" key="5">
    <source>
        <dbReference type="EMBL" id="EXX91630.1"/>
    </source>
</evidence>
<organism evidence="5 6">
    <name type="scientific">Paenibacillus darwinianus</name>
    <dbReference type="NCBI Taxonomy" id="1380763"/>
    <lineage>
        <taxon>Bacteria</taxon>
        <taxon>Bacillati</taxon>
        <taxon>Bacillota</taxon>
        <taxon>Bacilli</taxon>
        <taxon>Bacillales</taxon>
        <taxon>Paenibacillaceae</taxon>
        <taxon>Paenibacillus</taxon>
    </lineage>
</organism>
<dbReference type="PANTHER" id="PTHR33705">
    <property type="entry name" value="PHOSPHOCARRIER PROTEIN HPR"/>
    <property type="match status" value="1"/>
</dbReference>
<dbReference type="EMBL" id="JFHU01000025">
    <property type="protein sequence ID" value="EXX91630.1"/>
    <property type="molecule type" value="Genomic_DNA"/>
</dbReference>
<keyword evidence="5" id="KW-0808">Transferase</keyword>
<dbReference type="Pfam" id="PF00381">
    <property type="entry name" value="PTS-HPr"/>
    <property type="match status" value="1"/>
</dbReference>
<gene>
    <name evidence="5" type="ORF">BG53_09860</name>
</gene>